<name>A0AA92ESB0_9GAMM</name>
<evidence type="ECO:0000313" key="2">
    <source>
        <dbReference type="Proteomes" id="UP000427820"/>
    </source>
</evidence>
<reference evidence="1 2" key="1">
    <citation type="submission" date="2018-09" db="EMBL/GenBank/DDBJ databases">
        <title>Whole genome sequencing of Idiomarina andamanensis W-5T (LMG 29773T= JCM 31645T).</title>
        <authorList>
            <person name="Das S.K."/>
        </authorList>
    </citation>
    <scope>NUCLEOTIDE SEQUENCE [LARGE SCALE GENOMIC DNA]</scope>
    <source>
        <strain evidence="1 2">W-5T</strain>
    </source>
</reference>
<gene>
    <name evidence="1" type="ORF">D3795_02155</name>
</gene>
<dbReference type="AlphaFoldDB" id="A0AA92ESB0"/>
<protein>
    <submittedName>
        <fullName evidence="1">Uncharacterized protein</fullName>
    </submittedName>
</protein>
<sequence length="86" mass="9712">MKRFAAIGPPILPSPINPTFAIRTSLFVARYSLFVIRCSLFVVRYSLFIIRPLRYSNSAKHVRTVSKANARITNNAFYHLPKVASG</sequence>
<accession>A0AA92ESB0</accession>
<dbReference type="KEGG" id="panm:D3795_02155"/>
<dbReference type="Proteomes" id="UP000427820">
    <property type="component" value="Chromosome"/>
</dbReference>
<proteinExistence type="predicted"/>
<organism evidence="1 2">
    <name type="scientific">Pseudidiomarina andamanensis</name>
    <dbReference type="NCBI Taxonomy" id="1940690"/>
    <lineage>
        <taxon>Bacteria</taxon>
        <taxon>Pseudomonadati</taxon>
        <taxon>Pseudomonadota</taxon>
        <taxon>Gammaproteobacteria</taxon>
        <taxon>Alteromonadales</taxon>
        <taxon>Idiomarinaceae</taxon>
        <taxon>Pseudidiomarina</taxon>
    </lineage>
</organism>
<dbReference type="EMBL" id="CP032551">
    <property type="protein sequence ID" value="QGT95043.1"/>
    <property type="molecule type" value="Genomic_DNA"/>
</dbReference>
<keyword evidence="2" id="KW-1185">Reference proteome</keyword>
<evidence type="ECO:0000313" key="1">
    <source>
        <dbReference type="EMBL" id="QGT95043.1"/>
    </source>
</evidence>